<keyword evidence="6" id="KW-0472">Membrane</keyword>
<keyword evidence="9" id="KW-1185">Reference proteome</keyword>
<feature type="domain" description="Protein kinase" evidence="7">
    <location>
        <begin position="18"/>
        <end position="265"/>
    </location>
</feature>
<evidence type="ECO:0000256" key="5">
    <source>
        <dbReference type="SAM" id="MobiDB-lite"/>
    </source>
</evidence>
<evidence type="ECO:0000313" key="8">
    <source>
        <dbReference type="EMBL" id="MBB5873928.1"/>
    </source>
</evidence>
<proteinExistence type="predicted"/>
<evidence type="ECO:0000256" key="3">
    <source>
        <dbReference type="ARBA" id="ARBA00022777"/>
    </source>
</evidence>
<feature type="region of interest" description="Disordered" evidence="5">
    <location>
        <begin position="352"/>
        <end position="389"/>
    </location>
</feature>
<dbReference type="Proteomes" id="UP000587527">
    <property type="component" value="Unassembled WGS sequence"/>
</dbReference>
<dbReference type="RefSeq" id="WP_184845620.1">
    <property type="nucleotide sequence ID" value="NZ_JACHMN010000003.1"/>
</dbReference>
<keyword evidence="2" id="KW-0547">Nucleotide-binding</keyword>
<dbReference type="PANTHER" id="PTHR43289">
    <property type="entry name" value="MITOGEN-ACTIVATED PROTEIN KINASE KINASE KINASE 20-RELATED"/>
    <property type="match status" value="1"/>
</dbReference>
<keyword evidence="1" id="KW-0808">Transferase</keyword>
<evidence type="ECO:0000259" key="7">
    <source>
        <dbReference type="PROSITE" id="PS50011"/>
    </source>
</evidence>
<gene>
    <name evidence="8" type="ORF">F4553_007362</name>
</gene>
<evidence type="ECO:0000256" key="6">
    <source>
        <dbReference type="SAM" id="Phobius"/>
    </source>
</evidence>
<keyword evidence="6" id="KW-1133">Transmembrane helix</keyword>
<name>A0A841C2E0_9ACTN</name>
<feature type="transmembrane region" description="Helical" evidence="6">
    <location>
        <begin position="397"/>
        <end position="416"/>
    </location>
</feature>
<protein>
    <recommendedName>
        <fullName evidence="7">Protein kinase domain-containing protein</fullName>
    </recommendedName>
</protein>
<dbReference type="AlphaFoldDB" id="A0A841C2E0"/>
<dbReference type="Gene3D" id="1.10.510.10">
    <property type="entry name" value="Transferase(Phosphotransferase) domain 1"/>
    <property type="match status" value="1"/>
</dbReference>
<dbReference type="PANTHER" id="PTHR43289:SF34">
    <property type="entry name" value="SERINE_THREONINE-PROTEIN KINASE YBDM-RELATED"/>
    <property type="match status" value="1"/>
</dbReference>
<dbReference type="GO" id="GO:0004674">
    <property type="term" value="F:protein serine/threonine kinase activity"/>
    <property type="evidence" value="ECO:0007669"/>
    <property type="project" value="TreeGrafter"/>
</dbReference>
<comment type="caution">
    <text evidence="8">The sequence shown here is derived from an EMBL/GenBank/DDBJ whole genome shotgun (WGS) entry which is preliminary data.</text>
</comment>
<dbReference type="PROSITE" id="PS50011">
    <property type="entry name" value="PROTEIN_KINASE_DOM"/>
    <property type="match status" value="1"/>
</dbReference>
<keyword evidence="6" id="KW-0812">Transmembrane</keyword>
<dbReference type="Gene3D" id="3.30.200.20">
    <property type="entry name" value="Phosphorylase Kinase, domain 1"/>
    <property type="match status" value="1"/>
</dbReference>
<feature type="transmembrane region" description="Helical" evidence="6">
    <location>
        <begin position="423"/>
        <end position="445"/>
    </location>
</feature>
<dbReference type="SUPFAM" id="SSF56112">
    <property type="entry name" value="Protein kinase-like (PK-like)"/>
    <property type="match status" value="1"/>
</dbReference>
<evidence type="ECO:0000256" key="4">
    <source>
        <dbReference type="ARBA" id="ARBA00022840"/>
    </source>
</evidence>
<dbReference type="InterPro" id="IPR000719">
    <property type="entry name" value="Prot_kinase_dom"/>
</dbReference>
<evidence type="ECO:0000256" key="1">
    <source>
        <dbReference type="ARBA" id="ARBA00022679"/>
    </source>
</evidence>
<dbReference type="InterPro" id="IPR011009">
    <property type="entry name" value="Kinase-like_dom_sf"/>
</dbReference>
<keyword evidence="3" id="KW-0418">Kinase</keyword>
<evidence type="ECO:0000256" key="2">
    <source>
        <dbReference type="ARBA" id="ARBA00022741"/>
    </source>
</evidence>
<keyword evidence="4" id="KW-0067">ATP-binding</keyword>
<sequence length="453" mass="46723">MPRVTPLAAHEPRSAGRYRLLGRLGAGGQGIVYLGEDDAGHRVAVKMINMELTGTPQSKRRFAKEIAAAQQVAPFCTAQVLFADLDAEQPYVVSEFIEGHTLYRQVKEHGPLAANSLYRLAVGTATAIAAIHQAGVVHCDFKPDNVILGADGPRVIDFGIARAFGSDSMNTNVMGTVPYMAPERFRNVDVGPQCDVFAWAATMAFAAAAKPPFGNDGLANVMRRVMDDEPDLSGLTGPLRDLAAECLAKDQHRRPSAQQVLLRLLGHGGGLPATLPLETMLQEGTDAATSILPTLPVQAPPVAAPVPSAPPPVVAGPVVAGPVVGSAAVAPVGVPPSSPRGTDQAVVTAVTAPREQRRATIEPPAPPAPPAERAATAVARPPASLGTRLGRQLGDPWGISTAIFVGTLGAATGYIASTVVSTAALVGGATFTIVYAVRAVAAALLDSGEDTTG</sequence>
<dbReference type="Pfam" id="PF00069">
    <property type="entry name" value="Pkinase"/>
    <property type="match status" value="1"/>
</dbReference>
<dbReference type="GO" id="GO:0005524">
    <property type="term" value="F:ATP binding"/>
    <property type="evidence" value="ECO:0007669"/>
    <property type="project" value="UniProtKB-KW"/>
</dbReference>
<organism evidence="8 9">
    <name type="scientific">Allocatelliglobosispora scoriae</name>
    <dbReference type="NCBI Taxonomy" id="643052"/>
    <lineage>
        <taxon>Bacteria</taxon>
        <taxon>Bacillati</taxon>
        <taxon>Actinomycetota</taxon>
        <taxon>Actinomycetes</taxon>
        <taxon>Micromonosporales</taxon>
        <taxon>Micromonosporaceae</taxon>
        <taxon>Allocatelliglobosispora</taxon>
    </lineage>
</organism>
<dbReference type="InterPro" id="IPR008271">
    <property type="entry name" value="Ser/Thr_kinase_AS"/>
</dbReference>
<accession>A0A841C2E0</accession>
<evidence type="ECO:0000313" key="9">
    <source>
        <dbReference type="Proteomes" id="UP000587527"/>
    </source>
</evidence>
<dbReference type="EMBL" id="JACHMN010000003">
    <property type="protein sequence ID" value="MBB5873928.1"/>
    <property type="molecule type" value="Genomic_DNA"/>
</dbReference>
<dbReference type="CDD" id="cd14014">
    <property type="entry name" value="STKc_PknB_like"/>
    <property type="match status" value="1"/>
</dbReference>
<reference evidence="8 9" key="1">
    <citation type="submission" date="2020-08" db="EMBL/GenBank/DDBJ databases">
        <title>Sequencing the genomes of 1000 actinobacteria strains.</title>
        <authorList>
            <person name="Klenk H.-P."/>
        </authorList>
    </citation>
    <scope>NUCLEOTIDE SEQUENCE [LARGE SCALE GENOMIC DNA]</scope>
    <source>
        <strain evidence="8 9">DSM 45362</strain>
    </source>
</reference>
<feature type="compositionally biased region" description="Low complexity" evidence="5">
    <location>
        <begin position="371"/>
        <end position="383"/>
    </location>
</feature>
<dbReference type="PROSITE" id="PS00108">
    <property type="entry name" value="PROTEIN_KINASE_ST"/>
    <property type="match status" value="1"/>
</dbReference>